<accession>A0ACC1PTZ7</accession>
<evidence type="ECO:0000313" key="2">
    <source>
        <dbReference type="Proteomes" id="UP001144978"/>
    </source>
</evidence>
<organism evidence="1 2">
    <name type="scientific">Trametes sanguinea</name>
    <dbReference type="NCBI Taxonomy" id="158606"/>
    <lineage>
        <taxon>Eukaryota</taxon>
        <taxon>Fungi</taxon>
        <taxon>Dikarya</taxon>
        <taxon>Basidiomycota</taxon>
        <taxon>Agaricomycotina</taxon>
        <taxon>Agaricomycetes</taxon>
        <taxon>Polyporales</taxon>
        <taxon>Polyporaceae</taxon>
        <taxon>Trametes</taxon>
    </lineage>
</organism>
<name>A0ACC1PTZ7_9APHY</name>
<reference evidence="1" key="1">
    <citation type="submission" date="2022-08" db="EMBL/GenBank/DDBJ databases">
        <title>Genome Sequence of Pycnoporus sanguineus.</title>
        <authorList>
            <person name="Buettner E."/>
        </authorList>
    </citation>
    <scope>NUCLEOTIDE SEQUENCE</scope>
    <source>
        <strain evidence="1">CG-C14</strain>
    </source>
</reference>
<proteinExistence type="predicted"/>
<dbReference type="Proteomes" id="UP001144978">
    <property type="component" value="Unassembled WGS sequence"/>
</dbReference>
<comment type="caution">
    <text evidence="1">The sequence shown here is derived from an EMBL/GenBank/DDBJ whole genome shotgun (WGS) entry which is preliminary data.</text>
</comment>
<keyword evidence="2" id="KW-1185">Reference proteome</keyword>
<dbReference type="EMBL" id="JANSHE010001834">
    <property type="protein sequence ID" value="KAJ3000804.1"/>
    <property type="molecule type" value="Genomic_DNA"/>
</dbReference>
<evidence type="ECO:0000313" key="1">
    <source>
        <dbReference type="EMBL" id="KAJ3000804.1"/>
    </source>
</evidence>
<protein>
    <submittedName>
        <fullName evidence="1">Uncharacterized protein</fullName>
    </submittedName>
</protein>
<sequence>MGRAQYLGQSAIHLCAHTTSLRSSGANLIHWSSVAVSVVYKKVCCRGCEQKLGHPPSLVRFATTSLVSMSAAKSTLGPSALSNLYRNPRIGDLTLRTSDGVELHVYRAIVATSIPVFEDMFSIPQPPSASGEKPTIDVAREQRGLGDADLALCRIAKGNLVMLPILALHRSKEIWGDDALEFRPERWEQPPGVSADIPGIWGHLLSFLGGPRACIGYRFSLTEWRGADEEGRLMAGAASDVAAAFREALGDSAYGIFKNYVHRFDANAIPLDGPYGLLAHIERLLDDAPGVDQRRKRVLLERLLRVVQDSENR</sequence>
<gene>
    <name evidence="1" type="ORF">NUW54_g6733</name>
</gene>